<evidence type="ECO:0000313" key="2">
    <source>
        <dbReference type="Proteomes" id="UP001417504"/>
    </source>
</evidence>
<reference evidence="1 2" key="1">
    <citation type="submission" date="2024-01" db="EMBL/GenBank/DDBJ databases">
        <title>Genome assemblies of Stephania.</title>
        <authorList>
            <person name="Yang L."/>
        </authorList>
    </citation>
    <scope>NUCLEOTIDE SEQUENCE [LARGE SCALE GENOMIC DNA]</scope>
    <source>
        <strain evidence="1">QJT</strain>
        <tissue evidence="1">Leaf</tissue>
    </source>
</reference>
<name>A0AAP0JC12_9MAGN</name>
<comment type="caution">
    <text evidence="1">The sequence shown here is derived from an EMBL/GenBank/DDBJ whole genome shotgun (WGS) entry which is preliminary data.</text>
</comment>
<sequence length="71" mass="8720">MQIFLVMHKIKIVLVYFFVICNFRCKWNIEIRHQIFWIIKKRAMRKVDIKVSLEYMVGYATKSLREVNLLI</sequence>
<dbReference type="Proteomes" id="UP001417504">
    <property type="component" value="Unassembled WGS sequence"/>
</dbReference>
<organism evidence="1 2">
    <name type="scientific">Stephania japonica</name>
    <dbReference type="NCBI Taxonomy" id="461633"/>
    <lineage>
        <taxon>Eukaryota</taxon>
        <taxon>Viridiplantae</taxon>
        <taxon>Streptophyta</taxon>
        <taxon>Embryophyta</taxon>
        <taxon>Tracheophyta</taxon>
        <taxon>Spermatophyta</taxon>
        <taxon>Magnoliopsida</taxon>
        <taxon>Ranunculales</taxon>
        <taxon>Menispermaceae</taxon>
        <taxon>Menispermoideae</taxon>
        <taxon>Cissampelideae</taxon>
        <taxon>Stephania</taxon>
    </lineage>
</organism>
<evidence type="ECO:0000313" key="1">
    <source>
        <dbReference type="EMBL" id="KAK9131279.1"/>
    </source>
</evidence>
<protein>
    <submittedName>
        <fullName evidence="1">Uncharacterized protein</fullName>
    </submittedName>
</protein>
<gene>
    <name evidence="1" type="ORF">Sjap_011766</name>
</gene>
<dbReference type="EMBL" id="JBBNAE010000004">
    <property type="protein sequence ID" value="KAK9131279.1"/>
    <property type="molecule type" value="Genomic_DNA"/>
</dbReference>
<dbReference type="AlphaFoldDB" id="A0AAP0JC12"/>
<keyword evidence="2" id="KW-1185">Reference proteome</keyword>
<accession>A0AAP0JC12</accession>
<proteinExistence type="predicted"/>